<reference evidence="3 4" key="2">
    <citation type="submission" date="2024-07" db="EMBL/GenBank/DDBJ databases">
        <authorList>
            <person name="Akdeniz Z."/>
        </authorList>
    </citation>
    <scope>NUCLEOTIDE SEQUENCE [LARGE SCALE GENOMIC DNA]</scope>
</reference>
<evidence type="ECO:0000256" key="1">
    <source>
        <dbReference type="SAM" id="MobiDB-lite"/>
    </source>
</evidence>
<dbReference type="Proteomes" id="UP001642409">
    <property type="component" value="Unassembled WGS sequence"/>
</dbReference>
<protein>
    <submittedName>
        <fullName evidence="3">Hypothetical_protein</fullName>
    </submittedName>
</protein>
<evidence type="ECO:0000313" key="4">
    <source>
        <dbReference type="Proteomes" id="UP001642409"/>
    </source>
</evidence>
<evidence type="ECO:0000313" key="3">
    <source>
        <dbReference type="EMBL" id="CAL6077483.1"/>
    </source>
</evidence>
<proteinExistence type="predicted"/>
<sequence length="147" mass="16819">MVKTYKSAPDNNQTARVSSPSQSEQMSTELGLYKIVVRFPCGLQRECVRSYHIQPNHDVIQTNYMACNRGKQSCVTQDSRLGLDVGGLGPKMREALKSQALDSEKRILQTIKGLNNLRLWIEIIINYNVSNLFYNVEIITYQYKIVM</sequence>
<accession>A0AA86PHN4</accession>
<name>A0AA86PHN4_9EUKA</name>
<feature type="compositionally biased region" description="Polar residues" evidence="1">
    <location>
        <begin position="9"/>
        <end position="23"/>
    </location>
</feature>
<evidence type="ECO:0000313" key="2">
    <source>
        <dbReference type="EMBL" id="CAI9936032.1"/>
    </source>
</evidence>
<keyword evidence="4" id="KW-1185">Reference proteome</keyword>
<dbReference type="EMBL" id="CAXDID020000328">
    <property type="protein sequence ID" value="CAL6077483.1"/>
    <property type="molecule type" value="Genomic_DNA"/>
</dbReference>
<dbReference type="EMBL" id="CATOUU010000630">
    <property type="protein sequence ID" value="CAI9936032.1"/>
    <property type="molecule type" value="Genomic_DNA"/>
</dbReference>
<dbReference type="AlphaFoldDB" id="A0AA86PHN4"/>
<reference evidence="2" key="1">
    <citation type="submission" date="2023-06" db="EMBL/GenBank/DDBJ databases">
        <authorList>
            <person name="Kurt Z."/>
        </authorList>
    </citation>
    <scope>NUCLEOTIDE SEQUENCE</scope>
</reference>
<organism evidence="2">
    <name type="scientific">Hexamita inflata</name>
    <dbReference type="NCBI Taxonomy" id="28002"/>
    <lineage>
        <taxon>Eukaryota</taxon>
        <taxon>Metamonada</taxon>
        <taxon>Diplomonadida</taxon>
        <taxon>Hexamitidae</taxon>
        <taxon>Hexamitinae</taxon>
        <taxon>Hexamita</taxon>
    </lineage>
</organism>
<comment type="caution">
    <text evidence="2">The sequence shown here is derived from an EMBL/GenBank/DDBJ whole genome shotgun (WGS) entry which is preliminary data.</text>
</comment>
<gene>
    <name evidence="2" type="ORF">HINF_LOCUS23677</name>
    <name evidence="3" type="ORF">HINF_LOCUS58368</name>
</gene>
<feature type="region of interest" description="Disordered" evidence="1">
    <location>
        <begin position="1"/>
        <end position="23"/>
    </location>
</feature>